<dbReference type="PANTHER" id="PTHR45704">
    <property type="entry name" value="RAS-LIKE FAMILY MEMBER 11"/>
    <property type="match status" value="1"/>
</dbReference>
<dbReference type="InterPro" id="IPR051065">
    <property type="entry name" value="Ras-related_GTPase"/>
</dbReference>
<dbReference type="AlphaFoldDB" id="A0A0P7VHM8"/>
<organism evidence="8 9">
    <name type="scientific">Scleropages formosus</name>
    <name type="common">Asian bonytongue</name>
    <name type="synonym">Osteoglossum formosum</name>
    <dbReference type="NCBI Taxonomy" id="113540"/>
    <lineage>
        <taxon>Eukaryota</taxon>
        <taxon>Metazoa</taxon>
        <taxon>Chordata</taxon>
        <taxon>Craniata</taxon>
        <taxon>Vertebrata</taxon>
        <taxon>Euteleostomi</taxon>
        <taxon>Actinopterygii</taxon>
        <taxon>Neopterygii</taxon>
        <taxon>Teleostei</taxon>
        <taxon>Osteoglossocephala</taxon>
        <taxon>Osteoglossomorpha</taxon>
        <taxon>Osteoglossiformes</taxon>
        <taxon>Osteoglossidae</taxon>
        <taxon>Scleropages</taxon>
    </lineage>
</organism>
<evidence type="ECO:0000313" key="9">
    <source>
        <dbReference type="Proteomes" id="UP000034805"/>
    </source>
</evidence>
<evidence type="ECO:0000256" key="5">
    <source>
        <dbReference type="ARBA" id="ARBA00023134"/>
    </source>
</evidence>
<evidence type="ECO:0000256" key="2">
    <source>
        <dbReference type="ARBA" id="ARBA00011984"/>
    </source>
</evidence>
<comment type="catalytic activity">
    <reaction evidence="6">
        <text>GTP + H2O = GDP + phosphate + H(+)</text>
        <dbReference type="Rhea" id="RHEA:19669"/>
        <dbReference type="ChEBI" id="CHEBI:15377"/>
        <dbReference type="ChEBI" id="CHEBI:15378"/>
        <dbReference type="ChEBI" id="CHEBI:37565"/>
        <dbReference type="ChEBI" id="CHEBI:43474"/>
        <dbReference type="ChEBI" id="CHEBI:58189"/>
        <dbReference type="EC" id="3.6.5.2"/>
    </reaction>
</comment>
<protein>
    <recommendedName>
        <fullName evidence="2">small monomeric GTPase</fullName>
        <ecNumber evidence="2">3.6.5.2</ecNumber>
    </recommendedName>
</protein>
<dbReference type="Pfam" id="PF00071">
    <property type="entry name" value="Ras"/>
    <property type="match status" value="1"/>
</dbReference>
<accession>A0A0P7VHM8</accession>
<dbReference type="Proteomes" id="UP000034805">
    <property type="component" value="Unassembled WGS sequence"/>
</dbReference>
<proteinExistence type="inferred from homology"/>
<dbReference type="SUPFAM" id="SSF52540">
    <property type="entry name" value="P-loop containing nucleoside triphosphate hydrolases"/>
    <property type="match status" value="1"/>
</dbReference>
<keyword evidence="5" id="KW-0342">GTP-binding</keyword>
<reference evidence="8 9" key="1">
    <citation type="submission" date="2015-08" db="EMBL/GenBank/DDBJ databases">
        <title>The genome of the Asian arowana (Scleropages formosus).</title>
        <authorList>
            <person name="Tan M.H."/>
            <person name="Gan H.M."/>
            <person name="Croft L.J."/>
            <person name="Austin C.M."/>
        </authorList>
    </citation>
    <scope>NUCLEOTIDE SEQUENCE [LARGE SCALE GENOMIC DNA]</scope>
    <source>
        <strain evidence="8">Aro1</strain>
    </source>
</reference>
<comment type="similarity">
    <text evidence="1">Belongs to the small GTPase superfamily. Ras family.</text>
</comment>
<sequence>MQSTYRHQANVDDEVVNMDILDTAGQADLEHARQVSTEEGERLAAEMACAFYECSACTGEGAVSEAFYELCREVRRRRMVQGKARRRSSTTHNPRHLASGPDVRSFQRLKTHD</sequence>
<dbReference type="EC" id="3.6.5.2" evidence="2"/>
<dbReference type="GO" id="GO:0003925">
    <property type="term" value="F:G protein activity"/>
    <property type="evidence" value="ECO:0007669"/>
    <property type="project" value="UniProtKB-EC"/>
</dbReference>
<evidence type="ECO:0000256" key="6">
    <source>
        <dbReference type="ARBA" id="ARBA00048098"/>
    </source>
</evidence>
<dbReference type="PROSITE" id="PS51421">
    <property type="entry name" value="RAS"/>
    <property type="match status" value="1"/>
</dbReference>
<evidence type="ECO:0000256" key="3">
    <source>
        <dbReference type="ARBA" id="ARBA00022741"/>
    </source>
</evidence>
<gene>
    <name evidence="8" type="ORF">Z043_107969</name>
</gene>
<evidence type="ECO:0000256" key="4">
    <source>
        <dbReference type="ARBA" id="ARBA00022801"/>
    </source>
</evidence>
<feature type="region of interest" description="Disordered" evidence="7">
    <location>
        <begin position="78"/>
        <end position="113"/>
    </location>
</feature>
<dbReference type="Gene3D" id="3.40.50.300">
    <property type="entry name" value="P-loop containing nucleotide triphosphate hydrolases"/>
    <property type="match status" value="1"/>
</dbReference>
<dbReference type="EMBL" id="JARO02002314">
    <property type="protein sequence ID" value="KPP72980.1"/>
    <property type="molecule type" value="Genomic_DNA"/>
</dbReference>
<dbReference type="SMART" id="SM00173">
    <property type="entry name" value="RAS"/>
    <property type="match status" value="1"/>
</dbReference>
<evidence type="ECO:0000313" key="8">
    <source>
        <dbReference type="EMBL" id="KPP72980.1"/>
    </source>
</evidence>
<comment type="caution">
    <text evidence="8">The sequence shown here is derived from an EMBL/GenBank/DDBJ whole genome shotgun (WGS) entry which is preliminary data.</text>
</comment>
<keyword evidence="4" id="KW-0378">Hydrolase</keyword>
<dbReference type="GO" id="GO:0005525">
    <property type="term" value="F:GTP binding"/>
    <property type="evidence" value="ECO:0007669"/>
    <property type="project" value="UniProtKB-KW"/>
</dbReference>
<evidence type="ECO:0000256" key="1">
    <source>
        <dbReference type="ARBA" id="ARBA00008344"/>
    </source>
</evidence>
<dbReference type="InterPro" id="IPR027417">
    <property type="entry name" value="P-loop_NTPase"/>
</dbReference>
<feature type="compositionally biased region" description="Basic residues" evidence="7">
    <location>
        <begin position="78"/>
        <end position="95"/>
    </location>
</feature>
<dbReference type="InterPro" id="IPR001806">
    <property type="entry name" value="Small_GTPase"/>
</dbReference>
<dbReference type="SMART" id="SM00175">
    <property type="entry name" value="RAB"/>
    <property type="match status" value="1"/>
</dbReference>
<name>A0A0P7VHM8_SCLFO</name>
<evidence type="ECO:0000256" key="7">
    <source>
        <dbReference type="SAM" id="MobiDB-lite"/>
    </source>
</evidence>
<keyword evidence="3" id="KW-0547">Nucleotide-binding</keyword>